<evidence type="ECO:0000313" key="7">
    <source>
        <dbReference type="EMBL" id="TWF96253.1"/>
    </source>
</evidence>
<dbReference type="Gene3D" id="1.10.490.10">
    <property type="entry name" value="Globins"/>
    <property type="match status" value="1"/>
</dbReference>
<dbReference type="InterPro" id="IPR012292">
    <property type="entry name" value="Globin/Proto"/>
</dbReference>
<keyword evidence="3 5" id="KW-0479">Metal-binding</keyword>
<dbReference type="Pfam" id="PF03992">
    <property type="entry name" value="ABM"/>
    <property type="match status" value="1"/>
</dbReference>
<gene>
    <name evidence="7" type="ORF">FHX73_1117</name>
</gene>
<dbReference type="EMBL" id="VIWT01000001">
    <property type="protein sequence ID" value="TWF96253.1"/>
    <property type="molecule type" value="Genomic_DNA"/>
</dbReference>
<dbReference type="AlphaFoldDB" id="A0A561UA74"/>
<feature type="binding site" description="distal binding residue" evidence="5">
    <location>
        <position position="148"/>
    </location>
    <ligand>
        <name>heme</name>
        <dbReference type="ChEBI" id="CHEBI:30413"/>
    </ligand>
    <ligandPart>
        <name>Fe</name>
        <dbReference type="ChEBI" id="CHEBI:18248"/>
    </ligandPart>
</feature>
<evidence type="ECO:0000259" key="6">
    <source>
        <dbReference type="PROSITE" id="PS51725"/>
    </source>
</evidence>
<dbReference type="SUPFAM" id="SSF54909">
    <property type="entry name" value="Dimeric alpha+beta barrel"/>
    <property type="match status" value="1"/>
</dbReference>
<protein>
    <submittedName>
        <fullName evidence="7">Truncated hemoglobin YjbI</fullName>
    </submittedName>
</protein>
<evidence type="ECO:0000256" key="5">
    <source>
        <dbReference type="PIRSR" id="PIRSR601486-1"/>
    </source>
</evidence>
<dbReference type="Pfam" id="PF01152">
    <property type="entry name" value="Bac_globin"/>
    <property type="match status" value="1"/>
</dbReference>
<evidence type="ECO:0000256" key="1">
    <source>
        <dbReference type="ARBA" id="ARBA00022448"/>
    </source>
</evidence>
<dbReference type="CDD" id="cd14775">
    <property type="entry name" value="TrHb2_O-like"/>
    <property type="match status" value="1"/>
</dbReference>
<dbReference type="GO" id="GO:0019825">
    <property type="term" value="F:oxygen binding"/>
    <property type="evidence" value="ECO:0007669"/>
    <property type="project" value="InterPro"/>
</dbReference>
<name>A0A561UA74_9ACTN</name>
<dbReference type="RefSeq" id="WP_145902635.1">
    <property type="nucleotide sequence ID" value="NZ_BAAAMZ010000020.1"/>
</dbReference>
<keyword evidence="2 5" id="KW-0349">Heme</keyword>
<dbReference type="GO" id="GO:0046872">
    <property type="term" value="F:metal ion binding"/>
    <property type="evidence" value="ECO:0007669"/>
    <property type="project" value="UniProtKB-KW"/>
</dbReference>
<evidence type="ECO:0000256" key="3">
    <source>
        <dbReference type="ARBA" id="ARBA00022723"/>
    </source>
</evidence>
<dbReference type="GO" id="GO:0020037">
    <property type="term" value="F:heme binding"/>
    <property type="evidence" value="ECO:0007669"/>
    <property type="project" value="InterPro"/>
</dbReference>
<dbReference type="InterPro" id="IPR001486">
    <property type="entry name" value="Hemoglobin_trunc"/>
</dbReference>
<evidence type="ECO:0000256" key="2">
    <source>
        <dbReference type="ARBA" id="ARBA00022617"/>
    </source>
</evidence>
<feature type="domain" description="ABM" evidence="6">
    <location>
        <begin position="2"/>
        <end position="92"/>
    </location>
</feature>
<accession>A0A561UA74</accession>
<feature type="binding site" description="distal binding residue" evidence="5">
    <location>
        <position position="172"/>
    </location>
    <ligand>
        <name>heme</name>
        <dbReference type="ChEBI" id="CHEBI:30413"/>
    </ligand>
    <ligandPart>
        <name>Fe</name>
        <dbReference type="ChEBI" id="CHEBI:18248"/>
    </ligandPart>
</feature>
<dbReference type="InterPro" id="IPR009050">
    <property type="entry name" value="Globin-like_sf"/>
</dbReference>
<dbReference type="SUPFAM" id="SSF46458">
    <property type="entry name" value="Globin-like"/>
    <property type="match status" value="1"/>
</dbReference>
<dbReference type="PROSITE" id="PS51725">
    <property type="entry name" value="ABM"/>
    <property type="match status" value="1"/>
</dbReference>
<evidence type="ECO:0000313" key="8">
    <source>
        <dbReference type="Proteomes" id="UP000317940"/>
    </source>
</evidence>
<dbReference type="InterPro" id="IPR011008">
    <property type="entry name" value="Dimeric_a/b-barrel"/>
</dbReference>
<dbReference type="OrthoDB" id="9798157at2"/>
<proteinExistence type="predicted"/>
<dbReference type="Gene3D" id="3.30.70.100">
    <property type="match status" value="1"/>
</dbReference>
<reference evidence="7 8" key="1">
    <citation type="submission" date="2019-06" db="EMBL/GenBank/DDBJ databases">
        <title>Sequencing the genomes of 1000 actinobacteria strains.</title>
        <authorList>
            <person name="Klenk H.-P."/>
        </authorList>
    </citation>
    <scope>NUCLEOTIDE SEQUENCE [LARGE SCALE GENOMIC DNA]</scope>
    <source>
        <strain evidence="7 8">DSM 44826</strain>
    </source>
</reference>
<keyword evidence="1" id="KW-0813">Transport</keyword>
<organism evidence="7 8">
    <name type="scientific">Kitasatospora viridis</name>
    <dbReference type="NCBI Taxonomy" id="281105"/>
    <lineage>
        <taxon>Bacteria</taxon>
        <taxon>Bacillati</taxon>
        <taxon>Actinomycetota</taxon>
        <taxon>Actinomycetes</taxon>
        <taxon>Kitasatosporales</taxon>
        <taxon>Streptomycetaceae</taxon>
        <taxon>Kitasatospora</taxon>
    </lineage>
</organism>
<evidence type="ECO:0000256" key="4">
    <source>
        <dbReference type="ARBA" id="ARBA00023004"/>
    </source>
</evidence>
<sequence length="253" mass="28738">MIVEYIRYRIDEPRRAAFEAAYARAAQPLARAEQCLDYELTACAEQPGDYVLRIRWTSTEDHLRGFREGPEFRAFFTEIEPYVGAVEEMRHYAPTQVAGRGGAHPTLYEWAGGAEALERLFTRFYEHVDQDPLLAPLFADKHPEHAQHVAAWLGEVFGGPQVYSAEHGGHRHMAGQHLGRGIGEQQRRRWVNLLLDTADEVGLPADPEFRAVLAYYLEWGTRMAVLYAGPTPPPLPDAPMPRWDWGLTPPYRG</sequence>
<comment type="caution">
    <text evidence="7">The sequence shown here is derived from an EMBL/GenBank/DDBJ whole genome shotgun (WGS) entry which is preliminary data.</text>
</comment>
<dbReference type="Proteomes" id="UP000317940">
    <property type="component" value="Unassembled WGS sequence"/>
</dbReference>
<dbReference type="InterPro" id="IPR007138">
    <property type="entry name" value="ABM_dom"/>
</dbReference>
<keyword evidence="8" id="KW-1185">Reference proteome</keyword>
<keyword evidence="4 5" id="KW-0408">Iron</keyword>